<evidence type="ECO:0000256" key="1">
    <source>
        <dbReference type="ARBA" id="ARBA00022723"/>
    </source>
</evidence>
<protein>
    <recommendedName>
        <fullName evidence="6">RING-type domain-containing protein</fullName>
    </recommendedName>
</protein>
<evidence type="ECO:0000256" key="2">
    <source>
        <dbReference type="ARBA" id="ARBA00022771"/>
    </source>
</evidence>
<dbReference type="eggNOG" id="KOG0800">
    <property type="taxonomic scope" value="Eukaryota"/>
</dbReference>
<dbReference type="PROSITE" id="PS50089">
    <property type="entry name" value="ZF_RING_2"/>
    <property type="match status" value="1"/>
</dbReference>
<dbReference type="PANTHER" id="PTHR45931">
    <property type="entry name" value="SI:CH211-59O9.10"/>
    <property type="match status" value="1"/>
</dbReference>
<evidence type="ECO:0000256" key="5">
    <source>
        <dbReference type="SAM" id="MobiDB-lite"/>
    </source>
</evidence>
<accession>A0A0D2WJ63</accession>
<name>A0A0D2WJ63_CAPO3</name>
<proteinExistence type="predicted"/>
<evidence type="ECO:0000256" key="3">
    <source>
        <dbReference type="ARBA" id="ARBA00022833"/>
    </source>
</evidence>
<keyword evidence="1" id="KW-0479">Metal-binding</keyword>
<dbReference type="InterPro" id="IPR013083">
    <property type="entry name" value="Znf_RING/FYVE/PHD"/>
</dbReference>
<reference evidence="8" key="1">
    <citation type="submission" date="2011-02" db="EMBL/GenBank/DDBJ databases">
        <title>The Genome Sequence of Capsaspora owczarzaki ATCC 30864.</title>
        <authorList>
            <person name="Russ C."/>
            <person name="Cuomo C."/>
            <person name="Burger G."/>
            <person name="Gray M.W."/>
            <person name="Holland P.W.H."/>
            <person name="King N."/>
            <person name="Lang F.B.F."/>
            <person name="Roger A.J."/>
            <person name="Ruiz-Trillo I."/>
            <person name="Young S.K."/>
            <person name="Zeng Q."/>
            <person name="Gargeya S."/>
            <person name="Alvarado L."/>
            <person name="Berlin A."/>
            <person name="Chapman S.B."/>
            <person name="Chen Z."/>
            <person name="Freedman E."/>
            <person name="Gellesch M."/>
            <person name="Goldberg J."/>
            <person name="Griggs A."/>
            <person name="Gujja S."/>
            <person name="Heilman E."/>
            <person name="Heiman D."/>
            <person name="Howarth C."/>
            <person name="Mehta T."/>
            <person name="Neiman D."/>
            <person name="Pearson M."/>
            <person name="Roberts A."/>
            <person name="Saif S."/>
            <person name="Shea T."/>
            <person name="Shenoy N."/>
            <person name="Sisk P."/>
            <person name="Stolte C."/>
            <person name="Sykes S."/>
            <person name="White J."/>
            <person name="Yandava C."/>
            <person name="Haas B."/>
            <person name="Nusbaum C."/>
            <person name="Birren B."/>
        </authorList>
    </citation>
    <scope>NUCLEOTIDE SEQUENCE</scope>
    <source>
        <strain evidence="8">ATCC 30864</strain>
    </source>
</reference>
<feature type="region of interest" description="Disordered" evidence="5">
    <location>
        <begin position="188"/>
        <end position="215"/>
    </location>
</feature>
<dbReference type="GO" id="GO:0061630">
    <property type="term" value="F:ubiquitin protein ligase activity"/>
    <property type="evidence" value="ECO:0007669"/>
    <property type="project" value="TreeGrafter"/>
</dbReference>
<gene>
    <name evidence="7" type="ORF">CAOG_000798</name>
</gene>
<keyword evidence="2 4" id="KW-0863">Zinc-finger</keyword>
<dbReference type="OrthoDB" id="8062037at2759"/>
<keyword evidence="8" id="KW-1185">Reference proteome</keyword>
<evidence type="ECO:0000313" key="8">
    <source>
        <dbReference type="Proteomes" id="UP000008743"/>
    </source>
</evidence>
<dbReference type="STRING" id="595528.A0A0D2WJ63"/>
<keyword evidence="3" id="KW-0862">Zinc</keyword>
<evidence type="ECO:0000256" key="4">
    <source>
        <dbReference type="PROSITE-ProRule" id="PRU00175"/>
    </source>
</evidence>
<dbReference type="InterPro" id="IPR051834">
    <property type="entry name" value="RING_finger_E3_ligase"/>
</dbReference>
<dbReference type="GO" id="GO:0008270">
    <property type="term" value="F:zinc ion binding"/>
    <property type="evidence" value="ECO:0007669"/>
    <property type="project" value="UniProtKB-KW"/>
</dbReference>
<dbReference type="Gene3D" id="3.30.40.10">
    <property type="entry name" value="Zinc/RING finger domain, C3HC4 (zinc finger)"/>
    <property type="match status" value="1"/>
</dbReference>
<dbReference type="GO" id="GO:0005634">
    <property type="term" value="C:nucleus"/>
    <property type="evidence" value="ECO:0007669"/>
    <property type="project" value="TreeGrafter"/>
</dbReference>
<dbReference type="Proteomes" id="UP000008743">
    <property type="component" value="Unassembled WGS sequence"/>
</dbReference>
<organism evidence="7 8">
    <name type="scientific">Capsaspora owczarzaki (strain ATCC 30864)</name>
    <dbReference type="NCBI Taxonomy" id="595528"/>
    <lineage>
        <taxon>Eukaryota</taxon>
        <taxon>Filasterea</taxon>
        <taxon>Capsaspora</taxon>
    </lineage>
</organism>
<evidence type="ECO:0000259" key="6">
    <source>
        <dbReference type="PROSITE" id="PS50089"/>
    </source>
</evidence>
<dbReference type="GO" id="GO:0006511">
    <property type="term" value="P:ubiquitin-dependent protein catabolic process"/>
    <property type="evidence" value="ECO:0007669"/>
    <property type="project" value="TreeGrafter"/>
</dbReference>
<dbReference type="RefSeq" id="XP_004365669.1">
    <property type="nucleotide sequence ID" value="XM_004365612.2"/>
</dbReference>
<feature type="domain" description="RING-type" evidence="6">
    <location>
        <begin position="375"/>
        <end position="417"/>
    </location>
</feature>
<dbReference type="CDD" id="cd16486">
    <property type="entry name" value="mRING-H2-C3H2C2D_ZSWM2"/>
    <property type="match status" value="1"/>
</dbReference>
<dbReference type="AlphaFoldDB" id="A0A0D2WJ63"/>
<dbReference type="EMBL" id="KE346360">
    <property type="protein sequence ID" value="KJE89298.1"/>
    <property type="molecule type" value="Genomic_DNA"/>
</dbReference>
<dbReference type="SMART" id="SM00184">
    <property type="entry name" value="RING"/>
    <property type="match status" value="1"/>
</dbReference>
<dbReference type="PANTHER" id="PTHR45931:SF3">
    <property type="entry name" value="RING ZINC FINGER-CONTAINING PROTEIN"/>
    <property type="match status" value="1"/>
</dbReference>
<feature type="compositionally biased region" description="Basic and acidic residues" evidence="5">
    <location>
        <begin position="193"/>
        <end position="210"/>
    </location>
</feature>
<feature type="compositionally biased region" description="Low complexity" evidence="5">
    <location>
        <begin position="50"/>
        <end position="71"/>
    </location>
</feature>
<sequence length="423" mass="46238">MPPTIPPALSEIAEHPMTRMALLESAAKVGQRGGATANSGDFPSLVAQPTSTAKSGTASSASSASTSSGSTSYCAMSTAAKAVRPRRNIRFVAPNDPSVLLSLLFEYESRSDDSDATAATATNDDAVVSSPSYCMDCYYGYPARQVAAAHCEMHMTDCATSSHFQMEADDATNADDHRDDQADAIEASLYNKHRGDSVRRSTSENRSDKIRPKRRYNVNMLRRAEARKQRICDQIAAEKANRPNFARDYWIEQVLPNQEAAVFSSRLAPSTIPALQPKARKAAARHAHPYGGGHRHEQDPALGVRHAVTQGANPLGIDNQLMNLLIQLQHRDITPEDYDALLTLDASVARPTVSRSTINSFPTRVLEHDILEVVCTVCLMPFDAQQTVRTLSCGHEFHRDCIDNWLSQSSLNCPVDNLPVTTR</sequence>
<dbReference type="InterPro" id="IPR001841">
    <property type="entry name" value="Znf_RING"/>
</dbReference>
<evidence type="ECO:0000313" key="7">
    <source>
        <dbReference type="EMBL" id="KJE89298.1"/>
    </source>
</evidence>
<dbReference type="Pfam" id="PF13639">
    <property type="entry name" value="zf-RING_2"/>
    <property type="match status" value="1"/>
</dbReference>
<dbReference type="InParanoid" id="A0A0D2WJ63"/>
<dbReference type="SUPFAM" id="SSF57850">
    <property type="entry name" value="RING/U-box"/>
    <property type="match status" value="1"/>
</dbReference>
<feature type="region of interest" description="Disordered" evidence="5">
    <location>
        <begin position="32"/>
        <end position="71"/>
    </location>
</feature>